<sequence length="272" mass="30023">MEEDANRPEAERLLGIAEKLLQGRDLNGSREFAILAQEADPYLETTDQIVAVADVLLAAEERINNHRDWYAVLQIERRSGDLGLIKKQYRRLALLLHPNKNHFAFADAAFALVADAWAVLSSPARKSAYDNELSLFSKVDLDSDSDSDSAPNSPNQNQRSSFWTACPYCYNLYEYHRVYEGCCLRCQNCGKGFHGAVLPAMPPMVPGKEEYYYCWGNVPVGYVIAKSESAMKTGSTDWAVPTAAGGGAFVGGSQTNATPGQKKMGRPMKNVQ</sequence>
<dbReference type="InterPro" id="IPR053052">
    <property type="entry name" value="Imprinting_Balance_Reg"/>
</dbReference>
<reference evidence="4" key="2">
    <citation type="journal article" date="2018" name="BMC Genomics">
        <title>A manually annotated Actinidia chinensis var. chinensis (kiwifruit) genome highlights the challenges associated with draft genomes and gene prediction in plants.</title>
        <authorList>
            <person name="Pilkington S.M."/>
            <person name="Crowhurst R."/>
            <person name="Hilario E."/>
            <person name="Nardozza S."/>
            <person name="Fraser L."/>
            <person name="Peng Y."/>
            <person name="Gunaseelan K."/>
            <person name="Simpson R."/>
            <person name="Tahir J."/>
            <person name="Deroles S.C."/>
            <person name="Templeton K."/>
            <person name="Luo Z."/>
            <person name="Davy M."/>
            <person name="Cheng C."/>
            <person name="McNeilage M."/>
            <person name="Scaglione D."/>
            <person name="Liu Y."/>
            <person name="Zhang Q."/>
            <person name="Datson P."/>
            <person name="De Silva N."/>
            <person name="Gardiner S.E."/>
            <person name="Bassett H."/>
            <person name="Chagne D."/>
            <person name="McCallum J."/>
            <person name="Dzierzon H."/>
            <person name="Deng C."/>
            <person name="Wang Y.Y."/>
            <person name="Barron L."/>
            <person name="Manako K."/>
            <person name="Bowen J."/>
            <person name="Foster T.M."/>
            <person name="Erridge Z.A."/>
            <person name="Tiffin H."/>
            <person name="Waite C.N."/>
            <person name="Davies K.M."/>
            <person name="Grierson E.P."/>
            <person name="Laing W.A."/>
            <person name="Kirk R."/>
            <person name="Chen X."/>
            <person name="Wood M."/>
            <person name="Montefiori M."/>
            <person name="Brummell D.A."/>
            <person name="Schwinn K.E."/>
            <person name="Catanach A."/>
            <person name="Fullerton C."/>
            <person name="Li D."/>
            <person name="Meiyalaghan S."/>
            <person name="Nieuwenhuizen N."/>
            <person name="Read N."/>
            <person name="Prakash R."/>
            <person name="Hunter D."/>
            <person name="Zhang H."/>
            <person name="McKenzie M."/>
            <person name="Knabel M."/>
            <person name="Harris A."/>
            <person name="Allan A.C."/>
            <person name="Gleave A."/>
            <person name="Chen A."/>
            <person name="Janssen B.J."/>
            <person name="Plunkett B."/>
            <person name="Ampomah-Dwamena C."/>
            <person name="Voogd C."/>
            <person name="Leif D."/>
            <person name="Lafferty D."/>
            <person name="Souleyre E.J.F."/>
            <person name="Varkonyi-Gasic E."/>
            <person name="Gambi F."/>
            <person name="Hanley J."/>
            <person name="Yao J.L."/>
            <person name="Cheung J."/>
            <person name="David K.M."/>
            <person name="Warren B."/>
            <person name="Marsh K."/>
            <person name="Snowden K.C."/>
            <person name="Lin-Wang K."/>
            <person name="Brian L."/>
            <person name="Martinez-Sanchez M."/>
            <person name="Wang M."/>
            <person name="Ileperuma N."/>
            <person name="Macnee N."/>
            <person name="Campin R."/>
            <person name="McAtee P."/>
            <person name="Drummond R.S.M."/>
            <person name="Espley R.V."/>
            <person name="Ireland H.S."/>
            <person name="Wu R."/>
            <person name="Atkinson R.G."/>
            <person name="Karunairetnam S."/>
            <person name="Bulley S."/>
            <person name="Chunkath S."/>
            <person name="Hanley Z."/>
            <person name="Storey R."/>
            <person name="Thrimawithana A.H."/>
            <person name="Thomson S."/>
            <person name="David C."/>
            <person name="Testolin R."/>
            <person name="Huang H."/>
            <person name="Hellens R.P."/>
            <person name="Schaffer R.J."/>
        </authorList>
    </citation>
    <scope>NUCLEOTIDE SEQUENCE [LARGE SCALE GENOMIC DNA]</scope>
    <source>
        <strain evidence="4">cv. Red5</strain>
    </source>
</reference>
<feature type="domain" description="J" evidence="2">
    <location>
        <begin position="68"/>
        <end position="133"/>
    </location>
</feature>
<accession>A0A2R6Q086</accession>
<dbReference type="InterPro" id="IPR036869">
    <property type="entry name" value="J_dom_sf"/>
</dbReference>
<dbReference type="InterPro" id="IPR056988">
    <property type="entry name" value="Zn_ribbon_pln"/>
</dbReference>
<gene>
    <name evidence="3" type="ORF">CEY00_Acc23885</name>
</gene>
<proteinExistence type="predicted"/>
<dbReference type="SUPFAM" id="SSF46565">
    <property type="entry name" value="Chaperone J-domain"/>
    <property type="match status" value="1"/>
</dbReference>
<feature type="region of interest" description="Disordered" evidence="1">
    <location>
        <begin position="250"/>
        <end position="272"/>
    </location>
</feature>
<dbReference type="FunCoup" id="A0A2R6Q086">
    <property type="interactions" value="2605"/>
</dbReference>
<organism evidence="3 4">
    <name type="scientific">Actinidia chinensis var. chinensis</name>
    <name type="common">Chinese soft-hair kiwi</name>
    <dbReference type="NCBI Taxonomy" id="1590841"/>
    <lineage>
        <taxon>Eukaryota</taxon>
        <taxon>Viridiplantae</taxon>
        <taxon>Streptophyta</taxon>
        <taxon>Embryophyta</taxon>
        <taxon>Tracheophyta</taxon>
        <taxon>Spermatophyta</taxon>
        <taxon>Magnoliopsida</taxon>
        <taxon>eudicotyledons</taxon>
        <taxon>Gunneridae</taxon>
        <taxon>Pentapetalae</taxon>
        <taxon>asterids</taxon>
        <taxon>Ericales</taxon>
        <taxon>Actinidiaceae</taxon>
        <taxon>Actinidia</taxon>
    </lineage>
</organism>
<evidence type="ECO:0000256" key="1">
    <source>
        <dbReference type="SAM" id="MobiDB-lite"/>
    </source>
</evidence>
<keyword evidence="4" id="KW-1185">Reference proteome</keyword>
<dbReference type="CDD" id="cd06257">
    <property type="entry name" value="DnaJ"/>
    <property type="match status" value="1"/>
</dbReference>
<dbReference type="PROSITE" id="PS50076">
    <property type="entry name" value="DNAJ_2"/>
    <property type="match status" value="1"/>
</dbReference>
<dbReference type="PANTHER" id="PTHR45496:SF1">
    <property type="entry name" value="CHAPERONE DNAJ-DOMAIN SUPERFAMILY PROTEIN"/>
    <property type="match status" value="1"/>
</dbReference>
<dbReference type="Gene3D" id="1.10.287.110">
    <property type="entry name" value="DnaJ domain"/>
    <property type="match status" value="1"/>
</dbReference>
<evidence type="ECO:0000259" key="2">
    <source>
        <dbReference type="PROSITE" id="PS50076"/>
    </source>
</evidence>
<dbReference type="AlphaFoldDB" id="A0A2R6Q086"/>
<dbReference type="Gramene" id="PSR99822">
    <property type="protein sequence ID" value="PSR99822"/>
    <property type="gene ID" value="CEY00_Acc23885"/>
</dbReference>
<dbReference type="SMART" id="SM00271">
    <property type="entry name" value="DnaJ"/>
    <property type="match status" value="1"/>
</dbReference>
<dbReference type="Proteomes" id="UP000241394">
    <property type="component" value="Chromosome LG21"/>
</dbReference>
<dbReference type="InParanoid" id="A0A2R6Q086"/>
<protein>
    <submittedName>
        <fullName evidence="3">DnaJ subfamily B member like</fullName>
    </submittedName>
</protein>
<dbReference type="OMA" id="NLFEYPR"/>
<dbReference type="OrthoDB" id="10250354at2759"/>
<comment type="caution">
    <text evidence="3">The sequence shown here is derived from an EMBL/GenBank/DDBJ whole genome shotgun (WGS) entry which is preliminary data.</text>
</comment>
<dbReference type="STRING" id="1590841.A0A2R6Q086"/>
<reference evidence="3 4" key="1">
    <citation type="submission" date="2017-07" db="EMBL/GenBank/DDBJ databases">
        <title>An improved, manually edited Actinidia chinensis var. chinensis (kiwifruit) genome highlights the challenges associated with draft genomes and gene prediction in plants.</title>
        <authorList>
            <person name="Pilkington S."/>
            <person name="Crowhurst R."/>
            <person name="Hilario E."/>
            <person name="Nardozza S."/>
            <person name="Fraser L."/>
            <person name="Peng Y."/>
            <person name="Gunaseelan K."/>
            <person name="Simpson R."/>
            <person name="Tahir J."/>
            <person name="Deroles S."/>
            <person name="Templeton K."/>
            <person name="Luo Z."/>
            <person name="Davy M."/>
            <person name="Cheng C."/>
            <person name="Mcneilage M."/>
            <person name="Scaglione D."/>
            <person name="Liu Y."/>
            <person name="Zhang Q."/>
            <person name="Datson P."/>
            <person name="De Silva N."/>
            <person name="Gardiner S."/>
            <person name="Bassett H."/>
            <person name="Chagne D."/>
            <person name="Mccallum J."/>
            <person name="Dzierzon H."/>
            <person name="Deng C."/>
            <person name="Wang Y.-Y."/>
            <person name="Barron N."/>
            <person name="Manako K."/>
            <person name="Bowen J."/>
            <person name="Foster T."/>
            <person name="Erridge Z."/>
            <person name="Tiffin H."/>
            <person name="Waite C."/>
            <person name="Davies K."/>
            <person name="Grierson E."/>
            <person name="Laing W."/>
            <person name="Kirk R."/>
            <person name="Chen X."/>
            <person name="Wood M."/>
            <person name="Montefiori M."/>
            <person name="Brummell D."/>
            <person name="Schwinn K."/>
            <person name="Catanach A."/>
            <person name="Fullerton C."/>
            <person name="Li D."/>
            <person name="Meiyalaghan S."/>
            <person name="Nieuwenhuizen N."/>
            <person name="Read N."/>
            <person name="Prakash R."/>
            <person name="Hunter D."/>
            <person name="Zhang H."/>
            <person name="Mckenzie M."/>
            <person name="Knabel M."/>
            <person name="Harris A."/>
            <person name="Allan A."/>
            <person name="Chen A."/>
            <person name="Janssen B."/>
            <person name="Plunkett B."/>
            <person name="Dwamena C."/>
            <person name="Voogd C."/>
            <person name="Leif D."/>
            <person name="Lafferty D."/>
            <person name="Souleyre E."/>
            <person name="Varkonyi-Gasic E."/>
            <person name="Gambi F."/>
            <person name="Hanley J."/>
            <person name="Yao J.-L."/>
            <person name="Cheung J."/>
            <person name="David K."/>
            <person name="Warren B."/>
            <person name="Marsh K."/>
            <person name="Snowden K."/>
            <person name="Lin-Wang K."/>
            <person name="Brian L."/>
            <person name="Martinez-Sanchez M."/>
            <person name="Wang M."/>
            <person name="Ileperuma N."/>
            <person name="Macnee N."/>
            <person name="Campin R."/>
            <person name="Mcatee P."/>
            <person name="Drummond R."/>
            <person name="Espley R."/>
            <person name="Ireland H."/>
            <person name="Wu R."/>
            <person name="Atkinson R."/>
            <person name="Karunairetnam S."/>
            <person name="Bulley S."/>
            <person name="Chunkath S."/>
            <person name="Hanley Z."/>
            <person name="Storey R."/>
            <person name="Thrimawithana A."/>
            <person name="Thomson S."/>
            <person name="David C."/>
            <person name="Testolin R."/>
        </authorList>
    </citation>
    <scope>NUCLEOTIDE SEQUENCE [LARGE SCALE GENOMIC DNA]</scope>
    <source>
        <strain evidence="4">cv. Red5</strain>
        <tissue evidence="3">Young leaf</tissue>
    </source>
</reference>
<dbReference type="PANTHER" id="PTHR45496">
    <property type="entry name" value="CHAPERONE DNAJ-DOMAIN SUPERFAMILY PROTEIN"/>
    <property type="match status" value="1"/>
</dbReference>
<name>A0A2R6Q086_ACTCC</name>
<dbReference type="EMBL" id="NKQK01000021">
    <property type="protein sequence ID" value="PSR99822.1"/>
    <property type="molecule type" value="Genomic_DNA"/>
</dbReference>
<evidence type="ECO:0000313" key="3">
    <source>
        <dbReference type="EMBL" id="PSR99822.1"/>
    </source>
</evidence>
<evidence type="ECO:0000313" key="4">
    <source>
        <dbReference type="Proteomes" id="UP000241394"/>
    </source>
</evidence>
<dbReference type="InterPro" id="IPR001623">
    <property type="entry name" value="DnaJ_domain"/>
</dbReference>
<dbReference type="Pfam" id="PF23551">
    <property type="entry name" value="Zn_ribbon_20"/>
    <property type="match status" value="1"/>
</dbReference>
<dbReference type="Pfam" id="PF00226">
    <property type="entry name" value="DnaJ"/>
    <property type="match status" value="1"/>
</dbReference>